<dbReference type="Pfam" id="PF01168">
    <property type="entry name" value="Ala_racemase_N"/>
    <property type="match status" value="1"/>
</dbReference>
<sequence>MSEIKANLKRVRENIITAAKRVGRDSDDIKLIAVTKTRGIEEIKTVVDAEVLDLGENRAQELRDKYGEVNAEVNWHMIGHLQRNKVKYLMRRERCNLIHSVDSLRLAKEINKRANKNDRVIDILIQVNTAGDENKFGLKPENLMSYLQEVSEFNNIKVKGLMTMAPHVEDTEKVRPYFRKLKELFEEAKKRNISNIEMEELSMGITNDYEVAIEEGATIVRVGSAIFGPRQYK</sequence>
<dbReference type="NCBIfam" id="TIGR00044">
    <property type="entry name" value="YggS family pyridoxal phosphate-dependent enzyme"/>
    <property type="match status" value="1"/>
</dbReference>
<dbReference type="AlphaFoldDB" id="A0A1T4JKF1"/>
<dbReference type="GO" id="GO:0030170">
    <property type="term" value="F:pyridoxal phosphate binding"/>
    <property type="evidence" value="ECO:0007669"/>
    <property type="project" value="UniProtKB-UniRule"/>
</dbReference>
<reference evidence="7" key="1">
    <citation type="submission" date="2017-02" db="EMBL/GenBank/DDBJ databases">
        <authorList>
            <person name="Varghese N."/>
            <person name="Submissions S."/>
        </authorList>
    </citation>
    <scope>NUCLEOTIDE SEQUENCE [LARGE SCALE GENOMIC DNA]</scope>
    <source>
        <strain evidence="7">ATCC BAA-73</strain>
    </source>
</reference>
<comment type="similarity">
    <text evidence="2 4">Belongs to the pyridoxal phosphate-binding protein YggS/PROSC family.</text>
</comment>
<dbReference type="OrthoDB" id="9804072at2"/>
<dbReference type="Proteomes" id="UP000190625">
    <property type="component" value="Unassembled WGS sequence"/>
</dbReference>
<dbReference type="PROSITE" id="PS01211">
    <property type="entry name" value="UPF0001"/>
    <property type="match status" value="1"/>
</dbReference>
<comment type="cofactor">
    <cofactor evidence="3">
        <name>pyridoxal 5'-phosphate</name>
        <dbReference type="ChEBI" id="CHEBI:597326"/>
    </cofactor>
</comment>
<dbReference type="FunFam" id="3.20.20.10:FF:000018">
    <property type="entry name" value="Pyridoxal phosphate homeostasis protein"/>
    <property type="match status" value="1"/>
</dbReference>
<comment type="function">
    <text evidence="2">Pyridoxal 5'-phosphate (PLP)-binding protein, which is involved in PLP homeostasis.</text>
</comment>
<gene>
    <name evidence="6" type="ORF">SAMN02745118_00098</name>
</gene>
<evidence type="ECO:0000256" key="4">
    <source>
        <dbReference type="RuleBase" id="RU004514"/>
    </source>
</evidence>
<dbReference type="HAMAP" id="MF_02087">
    <property type="entry name" value="PLP_homeostasis"/>
    <property type="match status" value="1"/>
</dbReference>
<name>A0A1T4JKF1_9FIRM</name>
<evidence type="ECO:0000259" key="5">
    <source>
        <dbReference type="Pfam" id="PF01168"/>
    </source>
</evidence>
<dbReference type="PIRSF" id="PIRSF004848">
    <property type="entry name" value="YBL036c_PLPDEIII"/>
    <property type="match status" value="1"/>
</dbReference>
<proteinExistence type="inferred from homology"/>
<dbReference type="CDD" id="cd00635">
    <property type="entry name" value="PLPDE_III_YBL036c_like"/>
    <property type="match status" value="1"/>
</dbReference>
<evidence type="ECO:0000256" key="1">
    <source>
        <dbReference type="ARBA" id="ARBA00022898"/>
    </source>
</evidence>
<evidence type="ECO:0000256" key="2">
    <source>
        <dbReference type="HAMAP-Rule" id="MF_02087"/>
    </source>
</evidence>
<dbReference type="InterPro" id="IPR001608">
    <property type="entry name" value="Ala_racemase_N"/>
</dbReference>
<dbReference type="EMBL" id="FUWM01000003">
    <property type="protein sequence ID" value="SJZ30659.1"/>
    <property type="molecule type" value="Genomic_DNA"/>
</dbReference>
<protein>
    <recommendedName>
        <fullName evidence="2">Pyridoxal phosphate homeostasis protein</fullName>
        <shortName evidence="2">PLP homeostasis protein</shortName>
    </recommendedName>
</protein>
<feature type="domain" description="Alanine racemase N-terminal" evidence="5">
    <location>
        <begin position="7"/>
        <end position="230"/>
    </location>
</feature>
<evidence type="ECO:0000313" key="7">
    <source>
        <dbReference type="Proteomes" id="UP000190625"/>
    </source>
</evidence>
<keyword evidence="1 2" id="KW-0663">Pyridoxal phosphate</keyword>
<dbReference type="InterPro" id="IPR029066">
    <property type="entry name" value="PLP-binding_barrel"/>
</dbReference>
<dbReference type="InterPro" id="IPR011078">
    <property type="entry name" value="PyrdxlP_homeostasis"/>
</dbReference>
<dbReference type="RefSeq" id="WP_078808635.1">
    <property type="nucleotide sequence ID" value="NZ_FUWM01000003.1"/>
</dbReference>
<feature type="modified residue" description="N6-(pyridoxal phosphate)lysine" evidence="2 3">
    <location>
        <position position="36"/>
    </location>
</feature>
<evidence type="ECO:0000313" key="6">
    <source>
        <dbReference type="EMBL" id="SJZ30659.1"/>
    </source>
</evidence>
<keyword evidence="7" id="KW-1185">Reference proteome</keyword>
<dbReference type="SUPFAM" id="SSF51419">
    <property type="entry name" value="PLP-binding barrel"/>
    <property type="match status" value="1"/>
</dbReference>
<dbReference type="PANTHER" id="PTHR10146">
    <property type="entry name" value="PROLINE SYNTHETASE CO-TRANSCRIBED BACTERIAL HOMOLOG PROTEIN"/>
    <property type="match status" value="1"/>
</dbReference>
<evidence type="ECO:0000256" key="3">
    <source>
        <dbReference type="PIRSR" id="PIRSR004848-1"/>
    </source>
</evidence>
<dbReference type="STRING" id="142842.SAMN02745118_00098"/>
<organism evidence="6 7">
    <name type="scientific">Selenihalanaerobacter shriftii</name>
    <dbReference type="NCBI Taxonomy" id="142842"/>
    <lineage>
        <taxon>Bacteria</taxon>
        <taxon>Bacillati</taxon>
        <taxon>Bacillota</taxon>
        <taxon>Clostridia</taxon>
        <taxon>Halanaerobiales</taxon>
        <taxon>Halobacteroidaceae</taxon>
        <taxon>Selenihalanaerobacter</taxon>
    </lineage>
</organism>
<accession>A0A1T4JKF1</accession>
<dbReference type="PANTHER" id="PTHR10146:SF14">
    <property type="entry name" value="PYRIDOXAL PHOSPHATE HOMEOSTASIS PROTEIN"/>
    <property type="match status" value="1"/>
</dbReference>
<dbReference type="Gene3D" id="3.20.20.10">
    <property type="entry name" value="Alanine racemase"/>
    <property type="match status" value="1"/>
</dbReference>